<dbReference type="InterPro" id="IPR052159">
    <property type="entry name" value="Competence_DNA_uptake"/>
</dbReference>
<comment type="subcellular location">
    <subcellularLocation>
        <location evidence="1">Cell membrane</location>
        <topology evidence="1">Multi-pass membrane protein</topology>
    </subcellularLocation>
</comment>
<evidence type="ECO:0000256" key="4">
    <source>
        <dbReference type="ARBA" id="ARBA00022989"/>
    </source>
</evidence>
<evidence type="ECO:0000256" key="3">
    <source>
        <dbReference type="ARBA" id="ARBA00022692"/>
    </source>
</evidence>
<feature type="transmembrane region" description="Helical" evidence="6">
    <location>
        <begin position="7"/>
        <end position="25"/>
    </location>
</feature>
<organism evidence="9 10">
    <name type="scientific">Aquirufa salirivi</name>
    <dbReference type="NCBI Taxonomy" id="3104729"/>
    <lineage>
        <taxon>Bacteria</taxon>
        <taxon>Pseudomonadati</taxon>
        <taxon>Bacteroidota</taxon>
        <taxon>Cytophagia</taxon>
        <taxon>Cytophagales</taxon>
        <taxon>Flectobacillaceae</taxon>
        <taxon>Aquirufa</taxon>
    </lineage>
</organism>
<comment type="caution">
    <text evidence="9">The sequence shown here is derived from an EMBL/GenBank/DDBJ whole genome shotgun (WGS) entry which is preliminary data.</text>
</comment>
<name>A0ABW8RTZ2_9BACT</name>
<dbReference type="Proteomes" id="UP001623558">
    <property type="component" value="Unassembled WGS sequence"/>
</dbReference>
<evidence type="ECO:0000256" key="2">
    <source>
        <dbReference type="ARBA" id="ARBA00022475"/>
    </source>
</evidence>
<feature type="domain" description="ComEC/Rec2-related protein" evidence="7">
    <location>
        <begin position="229"/>
        <end position="512"/>
    </location>
</feature>
<dbReference type="InterPro" id="IPR025405">
    <property type="entry name" value="DUF4131"/>
</dbReference>
<protein>
    <submittedName>
        <fullName evidence="9">ComEC/Rec2 family competence protein</fullName>
    </submittedName>
</protein>
<sequence length="691" mass="80038">MFSFFSPFPFLRLCLWWALGIILVPENPTELVYQVLFCLFLVGLFCIIIWTKNRPLFYACSLSLICFCAGYLRTLDVINQFQNLPSDVIAFRFQLVSTPIKKPKTYAFVGEISAYMNSKGEWRAIQTLSQFYLDNTVDSPQMGDIYLAKAHLQAIRPAAFPYGQNWSAYYARKGIYSTAYLAAKWTKLQQRTESNFSYKAFFESLQQKLLQHLHRALPGERNRAVGGAMLLGGHESIDFETKKSYAALGAIHILSVSGMHVGILFMCIQFFLTFIPRRNRIFSIGVFMLPILLIWMYAGITGFSAPVLRASCMFSVVLFAQTFRYSLNSINLLAFTGFVMLVWDPMQLYDAGFQLSFLAVLGILIFQPSLNAIWEPNIKHPIGQYIVKQAWSLTTVAVTAQVLTFPWILYYFHQFPHVGIMLLVNPLLVLLSSVSLILGLVFLLIGPIFYAWDISHLYIIMGKILDTSLTFLHEIMFWIDHAFQPTIPFLHWENWMFVSYYLMLILVKYWWDIRRVIILGFFGLVLIGSVSYFQLEQWKAMKHQRLAYLGQYRGEPVWLSIHGLKAILLAPRKTYQDPAWIQSNISPVLAHHFIEDTVQVKWEEEKNVSWQWKGKRFYIVQQPQVTFSAKIDVLIINSKLKKQSFDWLKSRRGGDWLWTQSFASYYLKNLSKINHLPNHQLALDSVTARVY</sequence>
<evidence type="ECO:0000259" key="7">
    <source>
        <dbReference type="Pfam" id="PF03772"/>
    </source>
</evidence>
<evidence type="ECO:0000259" key="8">
    <source>
        <dbReference type="Pfam" id="PF13567"/>
    </source>
</evidence>
<dbReference type="PANTHER" id="PTHR30619:SF1">
    <property type="entry name" value="RECOMBINATION PROTEIN 2"/>
    <property type="match status" value="1"/>
</dbReference>
<evidence type="ECO:0000256" key="1">
    <source>
        <dbReference type="ARBA" id="ARBA00004651"/>
    </source>
</evidence>
<feature type="transmembrane region" description="Helical" evidence="6">
    <location>
        <begin position="424"/>
        <end position="452"/>
    </location>
</feature>
<keyword evidence="10" id="KW-1185">Reference proteome</keyword>
<keyword evidence="5 6" id="KW-0472">Membrane</keyword>
<feature type="transmembrane region" description="Helical" evidence="6">
    <location>
        <begin position="325"/>
        <end position="343"/>
    </location>
</feature>
<dbReference type="Pfam" id="PF13567">
    <property type="entry name" value="DUF4131"/>
    <property type="match status" value="1"/>
</dbReference>
<dbReference type="PANTHER" id="PTHR30619">
    <property type="entry name" value="DNA INTERNALIZATION/COMPETENCE PROTEIN COMEC/REC2"/>
    <property type="match status" value="1"/>
</dbReference>
<feature type="transmembrane region" description="Helical" evidence="6">
    <location>
        <begin position="458"/>
        <end position="479"/>
    </location>
</feature>
<keyword evidence="3 6" id="KW-0812">Transmembrane</keyword>
<reference evidence="9 10" key="1">
    <citation type="submission" date="2024-07" db="EMBL/GenBank/DDBJ databases">
        <authorList>
            <person name="Pitt A."/>
            <person name="Hahn M.W."/>
        </authorList>
    </citation>
    <scope>NUCLEOTIDE SEQUENCE [LARGE SCALE GENOMIC DNA]</scope>
    <source>
        <strain evidence="9 10">1-SAACH-A3</strain>
    </source>
</reference>
<evidence type="ECO:0000313" key="10">
    <source>
        <dbReference type="Proteomes" id="UP001623558"/>
    </source>
</evidence>
<feature type="transmembrane region" description="Helical" evidence="6">
    <location>
        <begin position="390"/>
        <end position="412"/>
    </location>
</feature>
<evidence type="ECO:0000313" key="9">
    <source>
        <dbReference type="EMBL" id="MFL0162202.1"/>
    </source>
</evidence>
<keyword evidence="2" id="KW-1003">Cell membrane</keyword>
<feature type="transmembrane region" description="Helical" evidence="6">
    <location>
        <begin position="31"/>
        <end position="49"/>
    </location>
</feature>
<dbReference type="EMBL" id="JBEWZH010000004">
    <property type="protein sequence ID" value="MFL0162202.1"/>
    <property type="molecule type" value="Genomic_DNA"/>
</dbReference>
<evidence type="ECO:0000256" key="5">
    <source>
        <dbReference type="ARBA" id="ARBA00023136"/>
    </source>
</evidence>
<feature type="transmembrane region" description="Helical" evidence="6">
    <location>
        <begin position="284"/>
        <end position="305"/>
    </location>
</feature>
<feature type="transmembrane region" description="Helical" evidence="6">
    <location>
        <begin position="245"/>
        <end position="272"/>
    </location>
</feature>
<dbReference type="RefSeq" id="WP_406750978.1">
    <property type="nucleotide sequence ID" value="NZ_JBEWZH010000004.1"/>
</dbReference>
<accession>A0ABW8RTZ2</accession>
<dbReference type="Pfam" id="PF03772">
    <property type="entry name" value="Competence"/>
    <property type="match status" value="1"/>
</dbReference>
<feature type="transmembrane region" description="Helical" evidence="6">
    <location>
        <begin position="56"/>
        <end position="72"/>
    </location>
</feature>
<dbReference type="NCBIfam" id="TIGR00360">
    <property type="entry name" value="ComEC_N-term"/>
    <property type="match status" value="1"/>
</dbReference>
<feature type="transmembrane region" description="Helical" evidence="6">
    <location>
        <begin position="517"/>
        <end position="535"/>
    </location>
</feature>
<feature type="domain" description="DUF4131" evidence="8">
    <location>
        <begin position="33"/>
        <end position="185"/>
    </location>
</feature>
<feature type="transmembrane region" description="Helical" evidence="6">
    <location>
        <begin position="491"/>
        <end position="511"/>
    </location>
</feature>
<keyword evidence="4 6" id="KW-1133">Transmembrane helix</keyword>
<feature type="transmembrane region" description="Helical" evidence="6">
    <location>
        <begin position="355"/>
        <end position="374"/>
    </location>
</feature>
<evidence type="ECO:0000256" key="6">
    <source>
        <dbReference type="SAM" id="Phobius"/>
    </source>
</evidence>
<dbReference type="InterPro" id="IPR004477">
    <property type="entry name" value="ComEC_N"/>
</dbReference>
<gene>
    <name evidence="9" type="ORF">U0R11_07335</name>
</gene>
<proteinExistence type="predicted"/>